<evidence type="ECO:0000313" key="2">
    <source>
        <dbReference type="EMBL" id="MDV3104473.1"/>
    </source>
</evidence>
<gene>
    <name evidence="2" type="ORF">RBI02_07990</name>
</gene>
<organism evidence="2 3">
    <name type="scientific">Thermococcus waiotapuensis</name>
    <dbReference type="NCBI Taxonomy" id="90909"/>
    <lineage>
        <taxon>Archaea</taxon>
        <taxon>Methanobacteriati</taxon>
        <taxon>Methanobacteriota</taxon>
        <taxon>Thermococci</taxon>
        <taxon>Thermococcales</taxon>
        <taxon>Thermococcaceae</taxon>
        <taxon>Thermococcus</taxon>
    </lineage>
</organism>
<dbReference type="EMBL" id="JAVDZE010000004">
    <property type="protein sequence ID" value="MDV3104473.1"/>
    <property type="molecule type" value="Genomic_DNA"/>
</dbReference>
<dbReference type="RefSeq" id="WP_315342770.1">
    <property type="nucleotide sequence ID" value="NZ_JAVDZE010000004.1"/>
</dbReference>
<protein>
    <submittedName>
        <fullName evidence="2">Metallophosphoesterase</fullName>
    </submittedName>
</protein>
<dbReference type="Pfam" id="PF00149">
    <property type="entry name" value="Metallophos"/>
    <property type="match status" value="1"/>
</dbReference>
<name>A0AAE4NU99_9EURY</name>
<dbReference type="InterPro" id="IPR029052">
    <property type="entry name" value="Metallo-depent_PP-like"/>
</dbReference>
<evidence type="ECO:0000259" key="1">
    <source>
        <dbReference type="Pfam" id="PF00149"/>
    </source>
</evidence>
<comment type="caution">
    <text evidence="2">The sequence shown here is derived from an EMBL/GenBank/DDBJ whole genome shotgun (WGS) entry which is preliminary data.</text>
</comment>
<keyword evidence="3" id="KW-1185">Reference proteome</keyword>
<proteinExistence type="predicted"/>
<dbReference type="GO" id="GO:0016787">
    <property type="term" value="F:hydrolase activity"/>
    <property type="evidence" value="ECO:0007669"/>
    <property type="project" value="InterPro"/>
</dbReference>
<feature type="domain" description="Calcineurin-like phosphoesterase" evidence="1">
    <location>
        <begin position="22"/>
        <end position="109"/>
    </location>
</feature>
<dbReference type="Proteomes" id="UP001245683">
    <property type="component" value="Unassembled WGS sequence"/>
</dbReference>
<dbReference type="Gene3D" id="3.60.21.10">
    <property type="match status" value="1"/>
</dbReference>
<dbReference type="SUPFAM" id="SSF56300">
    <property type="entry name" value="Metallo-dependent phosphatases"/>
    <property type="match status" value="1"/>
</dbReference>
<dbReference type="InterPro" id="IPR004843">
    <property type="entry name" value="Calcineurin-like_PHP"/>
</dbReference>
<accession>A0AAE4NU99</accession>
<dbReference type="AlphaFoldDB" id="A0AAE4NU99"/>
<sequence>MLGFLGRRRLRELRSSSGETLLMHIGDTPESVYPFLRKLIEEFKPEAIVHTGDLVDNVKLERKPEMLPIYRAGLRKLARILKNSGATLYIVPGNEDDYETVREFFGDTVVEPGTVVEMEGVKLALGHTWEDVAGVEADFRLYGHNFRVIPKGLNAVPGVNFLFLPSGRVVRIDYPAGTEVDRGYKIRRGL</sequence>
<reference evidence="2 3" key="1">
    <citation type="submission" date="2023-08" db="EMBL/GenBank/DDBJ databases">
        <title>Draft genome sequence of Thermococcus waiotapuensis WT1T, a thermophilic sulphur-dependent archaeon from order Thermococcales.</title>
        <authorList>
            <person name="Manners S.H."/>
            <person name="Carere C.R."/>
            <person name="Dhami M.K."/>
            <person name="Dobson R.C.J."/>
            <person name="Stott M.B."/>
        </authorList>
    </citation>
    <scope>NUCLEOTIDE SEQUENCE [LARGE SCALE GENOMIC DNA]</scope>
    <source>
        <strain evidence="2 3">WT1</strain>
    </source>
</reference>
<evidence type="ECO:0000313" key="3">
    <source>
        <dbReference type="Proteomes" id="UP001245683"/>
    </source>
</evidence>